<feature type="compositionally biased region" description="Gly residues" evidence="1">
    <location>
        <begin position="8"/>
        <end position="22"/>
    </location>
</feature>
<sequence length="126" mass="12848">MVVAASSCGGGRRGQPGGGAGGTRRRLRGAPSGAAGGRRYQRRILGGGCCTEARRGPDRCSGTGASLGGVLLVVCSAAPWPRPRSGPRELGIALGALGRSGTGARGRGIEQFFKSPKMLRNQEESR</sequence>
<dbReference type="Proteomes" id="UP000019116">
    <property type="component" value="Chromosome 2A"/>
</dbReference>
<dbReference type="EnsemblPlants" id="TraesCS2A02G238500.1">
    <property type="protein sequence ID" value="TraesCS2A02G238500.1"/>
    <property type="gene ID" value="TraesCS2A02G238500"/>
</dbReference>
<dbReference type="Gramene" id="TraesCS2A03G0550500.1">
    <property type="protein sequence ID" value="TraesCS2A03G0550500.1.CDS"/>
    <property type="gene ID" value="TraesCS2A03G0550500"/>
</dbReference>
<feature type="region of interest" description="Disordered" evidence="1">
    <location>
        <begin position="1"/>
        <end position="38"/>
    </location>
</feature>
<protein>
    <submittedName>
        <fullName evidence="2">Uncharacterized protein</fullName>
    </submittedName>
</protein>
<evidence type="ECO:0000256" key="1">
    <source>
        <dbReference type="SAM" id="MobiDB-lite"/>
    </source>
</evidence>
<reference evidence="2" key="2">
    <citation type="submission" date="2018-10" db="UniProtKB">
        <authorList>
            <consortium name="EnsemblPlants"/>
        </authorList>
    </citation>
    <scope>IDENTIFICATION</scope>
</reference>
<accession>A0A3B6AWZ8</accession>
<dbReference type="Gramene" id="TraesCAD_scaffold_000756_01G000200.1">
    <property type="protein sequence ID" value="TraesCAD_scaffold_000756_01G000200.1"/>
    <property type="gene ID" value="TraesCAD_scaffold_000756_01G000200"/>
</dbReference>
<name>A0A3B6AWZ8_WHEAT</name>
<keyword evidence="3" id="KW-1185">Reference proteome</keyword>
<reference evidence="2" key="1">
    <citation type="submission" date="2018-08" db="EMBL/GenBank/DDBJ databases">
        <authorList>
            <person name="Rossello M."/>
        </authorList>
    </citation>
    <scope>NUCLEOTIDE SEQUENCE [LARGE SCALE GENOMIC DNA]</scope>
    <source>
        <strain evidence="2">cv. Chinese Spring</strain>
    </source>
</reference>
<organism evidence="2">
    <name type="scientific">Triticum aestivum</name>
    <name type="common">Wheat</name>
    <dbReference type="NCBI Taxonomy" id="4565"/>
    <lineage>
        <taxon>Eukaryota</taxon>
        <taxon>Viridiplantae</taxon>
        <taxon>Streptophyta</taxon>
        <taxon>Embryophyta</taxon>
        <taxon>Tracheophyta</taxon>
        <taxon>Spermatophyta</taxon>
        <taxon>Magnoliopsida</taxon>
        <taxon>Liliopsida</taxon>
        <taxon>Poales</taxon>
        <taxon>Poaceae</taxon>
        <taxon>BOP clade</taxon>
        <taxon>Pooideae</taxon>
        <taxon>Triticodae</taxon>
        <taxon>Triticeae</taxon>
        <taxon>Triticinae</taxon>
        <taxon>Triticum</taxon>
    </lineage>
</organism>
<proteinExistence type="predicted"/>
<dbReference type="Gramene" id="TraesWEE_scaffold_006210_01G000100.1">
    <property type="protein sequence ID" value="TraesWEE_scaffold_006210_01G000100.1"/>
    <property type="gene ID" value="TraesWEE_scaffold_006210_01G000100"/>
</dbReference>
<dbReference type="AlphaFoldDB" id="A0A3B6AWZ8"/>
<evidence type="ECO:0000313" key="2">
    <source>
        <dbReference type="EnsemblPlants" id="TraesCS2A02G238500.1"/>
    </source>
</evidence>
<dbReference type="Gramene" id="TraesCS2A02G238500.1">
    <property type="protein sequence ID" value="TraesCS2A02G238500.1"/>
    <property type="gene ID" value="TraesCS2A02G238500"/>
</dbReference>
<evidence type="ECO:0000313" key="3">
    <source>
        <dbReference type="Proteomes" id="UP000019116"/>
    </source>
</evidence>
<dbReference type="OMA" id="DKGEKNC"/>